<dbReference type="InterPro" id="IPR004104">
    <property type="entry name" value="Gfo/Idh/MocA-like_OxRdtase_C"/>
</dbReference>
<dbReference type="EMBL" id="CP000815">
    <property type="protein sequence ID" value="ACB42559.1"/>
    <property type="molecule type" value="Genomic_DNA"/>
</dbReference>
<evidence type="ECO:0000313" key="3">
    <source>
        <dbReference type="EMBL" id="ACB42559.1"/>
    </source>
</evidence>
<evidence type="ECO:0000259" key="2">
    <source>
        <dbReference type="Pfam" id="PF02894"/>
    </source>
</evidence>
<dbReference type="PANTHER" id="PTHR43708:SF8">
    <property type="entry name" value="OXIDOREDUCTASE"/>
    <property type="match status" value="1"/>
</dbReference>
<dbReference type="InterPro" id="IPR036291">
    <property type="entry name" value="NAD(P)-bd_dom_sf"/>
</dbReference>
<geneLocation type="organellar chromatophore" evidence="3"/>
<dbReference type="GO" id="GO:0000166">
    <property type="term" value="F:nucleotide binding"/>
    <property type="evidence" value="ECO:0007669"/>
    <property type="project" value="InterPro"/>
</dbReference>
<dbReference type="InterPro" id="IPR000683">
    <property type="entry name" value="Gfo/Idh/MocA-like_OxRdtase_N"/>
</dbReference>
<dbReference type="InterPro" id="IPR051317">
    <property type="entry name" value="Gfo/Idh/MocA_oxidoreduct"/>
</dbReference>
<proteinExistence type="predicted"/>
<dbReference type="Pfam" id="PF01408">
    <property type="entry name" value="GFO_IDH_MocA"/>
    <property type="match status" value="1"/>
</dbReference>
<dbReference type="SUPFAM" id="SSF51735">
    <property type="entry name" value="NAD(P)-binding Rossmann-fold domains"/>
    <property type="match status" value="1"/>
</dbReference>
<feature type="domain" description="Gfo/Idh/MocA-like oxidoreductase N-terminal" evidence="1">
    <location>
        <begin position="8"/>
        <end position="123"/>
    </location>
</feature>
<dbReference type="PANTHER" id="PTHR43708">
    <property type="entry name" value="CONSERVED EXPRESSED OXIDOREDUCTASE (EUROFUNG)"/>
    <property type="match status" value="1"/>
</dbReference>
<evidence type="ECO:0000259" key="1">
    <source>
        <dbReference type="Pfam" id="PF01408"/>
    </source>
</evidence>
<protein>
    <submittedName>
        <fullName evidence="3">Putative oxidoreductase</fullName>
    </submittedName>
</protein>
<keyword evidence="3" id="KW-0934">Plastid</keyword>
<organism evidence="3">
    <name type="scientific">Paulinella chromatophora</name>
    <dbReference type="NCBI Taxonomy" id="39717"/>
    <lineage>
        <taxon>Eukaryota</taxon>
        <taxon>Sar</taxon>
        <taxon>Rhizaria</taxon>
        <taxon>Cercozoa</taxon>
        <taxon>Imbricatea</taxon>
        <taxon>Silicofilosea</taxon>
        <taxon>Euglyphida</taxon>
        <taxon>Paulinellidae</taxon>
        <taxon>Paulinella</taxon>
    </lineage>
</organism>
<sequence>MDVYRPIGIAIAGLGFREKVHLPALRGCPNTEPVAVWHPCKRYIESMNGSEGLECYTDFDELLQDPRVEGIVIATPPASRFELAKAALNANKHILLDSPICLRTDQIQQLQRSALSKKLSIGVDLEYRAIPIFQQLAQLIHNGVLGNSYLIKLDWLMGSRISTYAPSNWYSQENECEGIIGNLGIHSFDLLHWLIGPLHSIAALKKTIVPLRPISAFPDKKAFVKTEDIALLQLELKGLSEINIAANLNLSSVTQEGRGFWAEFYGNESTLIIGGEKQNDSVHSFGLWMAPKGHSFRLLPTDPSLSFDLTWNDSRVAPVSRIQDWWAISIRSGQPMVPGLGEGYWSQKAFELAQIAAKTEQRQYLF</sequence>
<accession>B1X3P0</accession>
<dbReference type="AlphaFoldDB" id="B1X3P0"/>
<dbReference type="Gene3D" id="3.30.360.10">
    <property type="entry name" value="Dihydrodipicolinate Reductase, domain 2"/>
    <property type="match status" value="1"/>
</dbReference>
<feature type="domain" description="Gfo/Idh/MocA-like oxidoreductase C-terminal" evidence="2">
    <location>
        <begin position="138"/>
        <end position="361"/>
    </location>
</feature>
<name>B1X3P0_PAUCH</name>
<gene>
    <name evidence="3" type="ordered locus">PCC_0107</name>
</gene>
<dbReference type="Gene3D" id="3.40.50.720">
    <property type="entry name" value="NAD(P)-binding Rossmann-like Domain"/>
    <property type="match status" value="1"/>
</dbReference>
<reference evidence="3" key="2">
    <citation type="journal article" date="2008" name="Curr. Biol.">
        <title>Chromatophore genome sequence of Paulinella sheds light on acquisition of photosynthesis by eukaryotes.</title>
        <authorList>
            <person name="Nowack E.C.M."/>
            <person name="Melkonian M."/>
            <person name="Gloeckner G."/>
        </authorList>
    </citation>
    <scope>NUCLEOTIDE SEQUENCE [LARGE SCALE GENOMIC DNA]</scope>
</reference>
<dbReference type="Pfam" id="PF02894">
    <property type="entry name" value="GFO_IDH_MocA_C"/>
    <property type="match status" value="1"/>
</dbReference>
<dbReference type="GeneID" id="6481427"/>
<dbReference type="RefSeq" id="YP_002048769.1">
    <property type="nucleotide sequence ID" value="NC_011087.1"/>
</dbReference>
<reference evidence="3" key="1">
    <citation type="submission" date="2007-08" db="EMBL/GenBank/DDBJ databases">
        <authorList>
            <person name="Gloeckner G."/>
            <person name="Nowack E."/>
            <person name="Melkonian M."/>
        </authorList>
    </citation>
    <scope>NUCLEOTIDE SEQUENCE</scope>
</reference>
<dbReference type="SUPFAM" id="SSF55347">
    <property type="entry name" value="Glyceraldehyde-3-phosphate dehydrogenase-like, C-terminal domain"/>
    <property type="match status" value="1"/>
</dbReference>